<dbReference type="Pfam" id="PF19051">
    <property type="entry name" value="GFO_IDH_MocA_C2"/>
    <property type="match status" value="1"/>
</dbReference>
<dbReference type="AlphaFoldDB" id="A0A4P6YHR2"/>
<sequence>MENQKPNTHSRREFLRMSAIGVAGMMVLPSFVLKSQDKVINVAFIGLGRQGIYLVSSFLKFENVNIVAGCDVYKSKRTRFEKKINTFNQSKGITTGVKVFEEYQDILKDPTIDAVVIASPDHWHALMAIDACNAKKDIYLEKPLTFTIHEGQELVKAVRKNKVILAVGSMQRSEAIFQHAVQLVQDGRIGQIEKVSVWVGEDPHPKAYDLPAETLPDGLNWEKWIGPVPLVAFNNQLNPPISIDPPVNENVWGAWRWYKQMSGGLMTDWGAHMIDIAQWGLKRDKSGPVKIQPAGFEGNQYLTYVYDDGIKMVLEPIKADMRGVKFWGKNGWIEVARGHFDASTEALKSSYVKDANSSKTWVGHHKNFLDSIISRNKPLVPVEIGHSSGTVCTLGNIANELQQELKWNPVSQTFVGKRKLNKKLHYDYRKGYREI</sequence>
<dbReference type="SUPFAM" id="SSF55347">
    <property type="entry name" value="Glyceraldehyde-3-phosphate dehydrogenase-like, C-terminal domain"/>
    <property type="match status" value="1"/>
</dbReference>
<reference evidence="5" key="1">
    <citation type="submission" date="2019-03" db="EMBL/GenBank/DDBJ databases">
        <title>Flavobacterium sp.</title>
        <authorList>
            <person name="Kim H."/>
        </authorList>
    </citation>
    <scope>NUCLEOTIDE SEQUENCE [LARGE SCALE GENOMIC DNA]</scope>
    <source>
        <strain evidence="5">GS13</strain>
    </source>
</reference>
<dbReference type="GO" id="GO:0000166">
    <property type="term" value="F:nucleotide binding"/>
    <property type="evidence" value="ECO:0007669"/>
    <property type="project" value="InterPro"/>
</dbReference>
<dbReference type="Gene3D" id="3.40.50.720">
    <property type="entry name" value="NAD(P)-binding Rossmann-like Domain"/>
    <property type="match status" value="1"/>
</dbReference>
<organism evidence="4 5">
    <name type="scientific">Flavobacterium nackdongense</name>
    <dbReference type="NCBI Taxonomy" id="2547394"/>
    <lineage>
        <taxon>Bacteria</taxon>
        <taxon>Pseudomonadati</taxon>
        <taxon>Bacteroidota</taxon>
        <taxon>Flavobacteriia</taxon>
        <taxon>Flavobacteriales</taxon>
        <taxon>Flavobacteriaceae</taxon>
        <taxon>Flavobacterium</taxon>
    </lineage>
</organism>
<keyword evidence="5" id="KW-1185">Reference proteome</keyword>
<evidence type="ECO:0000259" key="2">
    <source>
        <dbReference type="Pfam" id="PF01408"/>
    </source>
</evidence>
<dbReference type="PANTHER" id="PTHR43818">
    <property type="entry name" value="BCDNA.GH03377"/>
    <property type="match status" value="1"/>
</dbReference>
<dbReference type="PROSITE" id="PS51318">
    <property type="entry name" value="TAT"/>
    <property type="match status" value="1"/>
</dbReference>
<dbReference type="InterPro" id="IPR036291">
    <property type="entry name" value="NAD(P)-bd_dom_sf"/>
</dbReference>
<protein>
    <submittedName>
        <fullName evidence="4">Gfo/Idh/MocA family oxidoreductase</fullName>
    </submittedName>
</protein>
<gene>
    <name evidence="4" type="ORF">E1750_17005</name>
</gene>
<feature type="domain" description="Gfo/Idh/MocA-like oxidoreductase N-terminal" evidence="2">
    <location>
        <begin position="40"/>
        <end position="168"/>
    </location>
</feature>
<dbReference type="Pfam" id="PF01408">
    <property type="entry name" value="GFO_IDH_MocA"/>
    <property type="match status" value="1"/>
</dbReference>
<dbReference type="RefSeq" id="WP_133277917.1">
    <property type="nucleotide sequence ID" value="NZ_CP037933.1"/>
</dbReference>
<feature type="domain" description="Gfo/Idh/MocA-like oxidoreductase bacterial type C-terminal" evidence="3">
    <location>
        <begin position="208"/>
        <end position="432"/>
    </location>
</feature>
<dbReference type="Proteomes" id="UP000291124">
    <property type="component" value="Chromosome"/>
</dbReference>
<accession>A0A4P6YHR2</accession>
<dbReference type="InterPro" id="IPR043906">
    <property type="entry name" value="Gfo/Idh/MocA_OxRdtase_bact_C"/>
</dbReference>
<dbReference type="InterPro" id="IPR050463">
    <property type="entry name" value="Gfo/Idh/MocA_oxidrdct_glycsds"/>
</dbReference>
<evidence type="ECO:0000313" key="4">
    <source>
        <dbReference type="EMBL" id="QBN20417.1"/>
    </source>
</evidence>
<dbReference type="OrthoDB" id="726883at2"/>
<dbReference type="EMBL" id="CP037933">
    <property type="protein sequence ID" value="QBN20417.1"/>
    <property type="molecule type" value="Genomic_DNA"/>
</dbReference>
<dbReference type="PANTHER" id="PTHR43818:SF5">
    <property type="entry name" value="OXIDOREDUCTASE FAMILY PROTEIN"/>
    <property type="match status" value="1"/>
</dbReference>
<dbReference type="KEGG" id="fnk:E1750_17005"/>
<name>A0A4P6YHR2_9FLAO</name>
<keyword evidence="1" id="KW-1133">Transmembrane helix</keyword>
<dbReference type="InterPro" id="IPR006311">
    <property type="entry name" value="TAT_signal"/>
</dbReference>
<keyword evidence="1" id="KW-0812">Transmembrane</keyword>
<keyword evidence="1" id="KW-0472">Membrane</keyword>
<evidence type="ECO:0000313" key="5">
    <source>
        <dbReference type="Proteomes" id="UP000291124"/>
    </source>
</evidence>
<evidence type="ECO:0000259" key="3">
    <source>
        <dbReference type="Pfam" id="PF19051"/>
    </source>
</evidence>
<feature type="transmembrane region" description="Helical" evidence="1">
    <location>
        <begin position="14"/>
        <end position="33"/>
    </location>
</feature>
<dbReference type="Gene3D" id="3.30.360.10">
    <property type="entry name" value="Dihydrodipicolinate Reductase, domain 2"/>
    <property type="match status" value="1"/>
</dbReference>
<proteinExistence type="predicted"/>
<dbReference type="InterPro" id="IPR000683">
    <property type="entry name" value="Gfo/Idh/MocA-like_OxRdtase_N"/>
</dbReference>
<dbReference type="SUPFAM" id="SSF51735">
    <property type="entry name" value="NAD(P)-binding Rossmann-fold domains"/>
    <property type="match status" value="1"/>
</dbReference>
<evidence type="ECO:0000256" key="1">
    <source>
        <dbReference type="SAM" id="Phobius"/>
    </source>
</evidence>